<reference evidence="1 2" key="1">
    <citation type="submission" date="2021-01" db="EMBL/GenBank/DDBJ databases">
        <title>Genomic Encyclopedia of Type Strains, Phase IV (KMG-IV): sequencing the most valuable type-strain genomes for metagenomic binning, comparative biology and taxonomic classification.</title>
        <authorList>
            <person name="Goeker M."/>
        </authorList>
    </citation>
    <scope>NUCLEOTIDE SEQUENCE [LARGE SCALE GENOMIC DNA]</scope>
    <source>
        <strain evidence="1 2">DSM 105453</strain>
    </source>
</reference>
<dbReference type="RefSeq" id="WP_077112984.1">
    <property type="nucleotide sequence ID" value="NZ_JAFBFH010000011.1"/>
</dbReference>
<name>A0ABS2R5Y1_9BACI</name>
<accession>A0ABS2R5Y1</accession>
<dbReference type="EMBL" id="JAFBFH010000011">
    <property type="protein sequence ID" value="MBM7715019.1"/>
    <property type="molecule type" value="Genomic_DNA"/>
</dbReference>
<evidence type="ECO:0000313" key="2">
    <source>
        <dbReference type="Proteomes" id="UP000823485"/>
    </source>
</evidence>
<evidence type="ECO:0000313" key="1">
    <source>
        <dbReference type="EMBL" id="MBM7715019.1"/>
    </source>
</evidence>
<dbReference type="Proteomes" id="UP000823485">
    <property type="component" value="Unassembled WGS sequence"/>
</dbReference>
<comment type="caution">
    <text evidence="1">The sequence shown here is derived from an EMBL/GenBank/DDBJ whole genome shotgun (WGS) entry which is preliminary data.</text>
</comment>
<protein>
    <submittedName>
        <fullName evidence="1">Uncharacterized protein</fullName>
    </submittedName>
</protein>
<organism evidence="1 2">
    <name type="scientific">Siminovitchia thermophila</name>
    <dbReference type="NCBI Taxonomy" id="1245522"/>
    <lineage>
        <taxon>Bacteria</taxon>
        <taxon>Bacillati</taxon>
        <taxon>Bacillota</taxon>
        <taxon>Bacilli</taxon>
        <taxon>Bacillales</taxon>
        <taxon>Bacillaceae</taxon>
        <taxon>Siminovitchia</taxon>
    </lineage>
</organism>
<proteinExistence type="predicted"/>
<gene>
    <name evidence="1" type="ORF">JOC94_001991</name>
</gene>
<sequence>MLSTVKRWEVYMGLSQEKSVRLFKEILESRGISYQISTSHPHFMYDDQHEKILIRTPDFHIQFIYVSADPLTRLFTNVMGISKQHSGITLLSCKFKKQSKGSFYSVMKSFVHNAPSDPWHITSHPRFRFAVLLQLITKYKWKRIDDFGQ</sequence>
<keyword evidence="2" id="KW-1185">Reference proteome</keyword>